<evidence type="ECO:0000259" key="1">
    <source>
        <dbReference type="PROSITE" id="PS50168"/>
    </source>
</evidence>
<accession>A0A210PRK6</accession>
<dbReference type="AlphaFoldDB" id="A0A210PRK6"/>
<evidence type="ECO:0000313" key="3">
    <source>
        <dbReference type="Proteomes" id="UP000242188"/>
    </source>
</evidence>
<reference evidence="2 3" key="1">
    <citation type="journal article" date="2017" name="Nat. Ecol. Evol.">
        <title>Scallop genome provides insights into evolution of bilaterian karyotype and development.</title>
        <authorList>
            <person name="Wang S."/>
            <person name="Zhang J."/>
            <person name="Jiao W."/>
            <person name="Li J."/>
            <person name="Xun X."/>
            <person name="Sun Y."/>
            <person name="Guo X."/>
            <person name="Huan P."/>
            <person name="Dong B."/>
            <person name="Zhang L."/>
            <person name="Hu X."/>
            <person name="Sun X."/>
            <person name="Wang J."/>
            <person name="Zhao C."/>
            <person name="Wang Y."/>
            <person name="Wang D."/>
            <person name="Huang X."/>
            <person name="Wang R."/>
            <person name="Lv J."/>
            <person name="Li Y."/>
            <person name="Zhang Z."/>
            <person name="Liu B."/>
            <person name="Lu W."/>
            <person name="Hui Y."/>
            <person name="Liang J."/>
            <person name="Zhou Z."/>
            <person name="Hou R."/>
            <person name="Li X."/>
            <person name="Liu Y."/>
            <person name="Li H."/>
            <person name="Ning X."/>
            <person name="Lin Y."/>
            <person name="Zhao L."/>
            <person name="Xing Q."/>
            <person name="Dou J."/>
            <person name="Li Y."/>
            <person name="Mao J."/>
            <person name="Guo H."/>
            <person name="Dou H."/>
            <person name="Li T."/>
            <person name="Mu C."/>
            <person name="Jiang W."/>
            <person name="Fu Q."/>
            <person name="Fu X."/>
            <person name="Miao Y."/>
            <person name="Liu J."/>
            <person name="Yu Q."/>
            <person name="Li R."/>
            <person name="Liao H."/>
            <person name="Li X."/>
            <person name="Kong Y."/>
            <person name="Jiang Z."/>
            <person name="Chourrout D."/>
            <person name="Li R."/>
            <person name="Bao Z."/>
        </authorList>
    </citation>
    <scope>NUCLEOTIDE SEQUENCE [LARGE SCALE GENOMIC DNA]</scope>
    <source>
        <strain evidence="2 3">PY_sf001</strain>
    </source>
</reference>
<organism evidence="2 3">
    <name type="scientific">Mizuhopecten yessoensis</name>
    <name type="common">Japanese scallop</name>
    <name type="synonym">Patinopecten yessoensis</name>
    <dbReference type="NCBI Taxonomy" id="6573"/>
    <lineage>
        <taxon>Eukaryota</taxon>
        <taxon>Metazoa</taxon>
        <taxon>Spiralia</taxon>
        <taxon>Lophotrochozoa</taxon>
        <taxon>Mollusca</taxon>
        <taxon>Bivalvia</taxon>
        <taxon>Autobranchia</taxon>
        <taxon>Pteriomorphia</taxon>
        <taxon>Pectinida</taxon>
        <taxon>Pectinoidea</taxon>
        <taxon>Pectinidae</taxon>
        <taxon>Mizuhopecten</taxon>
    </lineage>
</organism>
<keyword evidence="3" id="KW-1185">Reference proteome</keyword>
<sequence length="136" mass="14967">MAAGSDHSYKTVLAHIGNNLETGDVASAKFIIGENNMLFPARELETVNTGLELMALLEKKGFVSETNVTDLYTLLKQIKCSSLCAELNPLKNKLTLCKDAKWKVGYTRVPHFLKVKGCTLLAEILTTQNRVVLIGK</sequence>
<dbReference type="Gene3D" id="1.10.533.10">
    <property type="entry name" value="Death Domain, Fas"/>
    <property type="match status" value="1"/>
</dbReference>
<dbReference type="GO" id="GO:0042981">
    <property type="term" value="P:regulation of apoptotic process"/>
    <property type="evidence" value="ECO:0007669"/>
    <property type="project" value="InterPro"/>
</dbReference>
<dbReference type="OrthoDB" id="6057525at2759"/>
<comment type="caution">
    <text evidence="2">The sequence shown here is derived from an EMBL/GenBank/DDBJ whole genome shotgun (WGS) entry which is preliminary data.</text>
</comment>
<dbReference type="PROSITE" id="PS50168">
    <property type="entry name" value="DED"/>
    <property type="match status" value="1"/>
</dbReference>
<dbReference type="Pfam" id="PF01335">
    <property type="entry name" value="DED"/>
    <property type="match status" value="1"/>
</dbReference>
<name>A0A210PRK6_MIZYE</name>
<protein>
    <recommendedName>
        <fullName evidence="1">DED domain-containing protein</fullName>
    </recommendedName>
</protein>
<proteinExistence type="predicted"/>
<dbReference type="SUPFAM" id="SSF47986">
    <property type="entry name" value="DEATH domain"/>
    <property type="match status" value="1"/>
</dbReference>
<evidence type="ECO:0000313" key="2">
    <source>
        <dbReference type="EMBL" id="OWF39082.1"/>
    </source>
</evidence>
<feature type="domain" description="DED" evidence="1">
    <location>
        <begin position="8"/>
        <end position="89"/>
    </location>
</feature>
<dbReference type="EMBL" id="NEDP02005544">
    <property type="protein sequence ID" value="OWF39082.1"/>
    <property type="molecule type" value="Genomic_DNA"/>
</dbReference>
<gene>
    <name evidence="2" type="ORF">KP79_PYT08099</name>
</gene>
<dbReference type="InterPro" id="IPR001875">
    <property type="entry name" value="DED_dom"/>
</dbReference>
<dbReference type="InterPro" id="IPR011029">
    <property type="entry name" value="DEATH-like_dom_sf"/>
</dbReference>
<dbReference type="Proteomes" id="UP000242188">
    <property type="component" value="Unassembled WGS sequence"/>
</dbReference>